<organism evidence="1 2">
    <name type="scientific">Dillenia turbinata</name>
    <dbReference type="NCBI Taxonomy" id="194707"/>
    <lineage>
        <taxon>Eukaryota</taxon>
        <taxon>Viridiplantae</taxon>
        <taxon>Streptophyta</taxon>
        <taxon>Embryophyta</taxon>
        <taxon>Tracheophyta</taxon>
        <taxon>Spermatophyta</taxon>
        <taxon>Magnoliopsida</taxon>
        <taxon>eudicotyledons</taxon>
        <taxon>Gunneridae</taxon>
        <taxon>Pentapetalae</taxon>
        <taxon>Dilleniales</taxon>
        <taxon>Dilleniaceae</taxon>
        <taxon>Dillenia</taxon>
    </lineage>
</organism>
<protein>
    <submittedName>
        <fullName evidence="1">Uncharacterized protein</fullName>
    </submittedName>
</protein>
<reference evidence="1 2" key="1">
    <citation type="submission" date="2023-12" db="EMBL/GenBank/DDBJ databases">
        <title>A high-quality genome assembly for Dillenia turbinata (Dilleniales).</title>
        <authorList>
            <person name="Chanderbali A."/>
        </authorList>
    </citation>
    <scope>NUCLEOTIDE SEQUENCE [LARGE SCALE GENOMIC DNA]</scope>
    <source>
        <strain evidence="1">LSX21</strain>
        <tissue evidence="1">Leaf</tissue>
    </source>
</reference>
<keyword evidence="2" id="KW-1185">Reference proteome</keyword>
<dbReference type="EMBL" id="JBAMMX010000003">
    <property type="protein sequence ID" value="KAK6944613.1"/>
    <property type="molecule type" value="Genomic_DNA"/>
</dbReference>
<dbReference type="AlphaFoldDB" id="A0AAN8ZRY6"/>
<proteinExistence type="predicted"/>
<dbReference type="PANTHER" id="PTHR33450:SF31">
    <property type="entry name" value="EMB|CAB67623.1"/>
    <property type="match status" value="1"/>
</dbReference>
<evidence type="ECO:0000313" key="2">
    <source>
        <dbReference type="Proteomes" id="UP001370490"/>
    </source>
</evidence>
<comment type="caution">
    <text evidence="1">The sequence shown here is derived from an EMBL/GenBank/DDBJ whole genome shotgun (WGS) entry which is preliminary data.</text>
</comment>
<gene>
    <name evidence="1" type="ORF">RJ641_025715</name>
</gene>
<dbReference type="Pfam" id="PF05553">
    <property type="entry name" value="DUF761"/>
    <property type="match status" value="1"/>
</dbReference>
<sequence length="187" mass="21434">MKKRASSILKNMLSLLASVAKTKTIAVKNKTCAFKARLIVFSLLKLKNLQLSSISNKIHTILGQAQAEADTLEYDQQTEKDEDMDNLNVISEPGPSFVTKFEDDSDKYPDLTHSLFDEEDDDDDFDDNGESSVIELVKNSKEGQEEFTLEDEIDEVASLFIRRFHKQMRLQKLESFKRYQEMLARSV</sequence>
<dbReference type="PANTHER" id="PTHR33450">
    <property type="entry name" value="EMB|CAB67623.1-RELATED"/>
    <property type="match status" value="1"/>
</dbReference>
<dbReference type="Proteomes" id="UP001370490">
    <property type="component" value="Unassembled WGS sequence"/>
</dbReference>
<evidence type="ECO:0000313" key="1">
    <source>
        <dbReference type="EMBL" id="KAK6944613.1"/>
    </source>
</evidence>
<accession>A0AAN8ZRY6</accession>
<name>A0AAN8ZRY6_9MAGN</name>
<dbReference type="InterPro" id="IPR008480">
    <property type="entry name" value="DUF761_pln"/>
</dbReference>